<dbReference type="RefSeq" id="WP_148592567.1">
    <property type="nucleotide sequence ID" value="NZ_CP042997.1"/>
</dbReference>
<reference evidence="3 4" key="1">
    <citation type="submission" date="2019-08" db="EMBL/GenBank/DDBJ databases">
        <title>Deep-cultivation of Planctomycetes and their phenomic and genomic characterization uncovers novel biology.</title>
        <authorList>
            <person name="Wiegand S."/>
            <person name="Jogler M."/>
            <person name="Boedeker C."/>
            <person name="Pinto D."/>
            <person name="Vollmers J."/>
            <person name="Rivas-Marin E."/>
            <person name="Kohn T."/>
            <person name="Peeters S.H."/>
            <person name="Heuer A."/>
            <person name="Rast P."/>
            <person name="Oberbeckmann S."/>
            <person name="Bunk B."/>
            <person name="Jeske O."/>
            <person name="Meyerdierks A."/>
            <person name="Storesund J.E."/>
            <person name="Kallscheuer N."/>
            <person name="Luecker S."/>
            <person name="Lage O.M."/>
            <person name="Pohl T."/>
            <person name="Merkel B.J."/>
            <person name="Hornburger P."/>
            <person name="Mueller R.-W."/>
            <person name="Bruemmer F."/>
            <person name="Labrenz M."/>
            <person name="Spormann A.M."/>
            <person name="Op den Camp H."/>
            <person name="Overmann J."/>
            <person name="Amann R."/>
            <person name="Jetten M.S.M."/>
            <person name="Mascher T."/>
            <person name="Medema M.H."/>
            <person name="Devos D.P."/>
            <person name="Kaster A.-K."/>
            <person name="Ovreas L."/>
            <person name="Rohde M."/>
            <person name="Galperin M.Y."/>
            <person name="Jogler C."/>
        </authorList>
    </citation>
    <scope>NUCLEOTIDE SEQUENCE [LARGE SCALE GENOMIC DNA]</scope>
    <source>
        <strain evidence="3 4">OJF2</strain>
    </source>
</reference>
<name>A0A5B9VYI2_9BACT</name>
<dbReference type="PANTHER" id="PTHR31901:SF9">
    <property type="entry name" value="GH3 DOMAIN-CONTAINING PROTEIN"/>
    <property type="match status" value="1"/>
</dbReference>
<dbReference type="KEGG" id="agv:OJF2_14830"/>
<dbReference type="PANTHER" id="PTHR31901">
    <property type="entry name" value="GH3 DOMAIN-CONTAINING PROTEIN"/>
    <property type="match status" value="1"/>
</dbReference>
<dbReference type="GO" id="GO:0005737">
    <property type="term" value="C:cytoplasm"/>
    <property type="evidence" value="ECO:0007669"/>
    <property type="project" value="TreeGrafter"/>
</dbReference>
<dbReference type="OrthoDB" id="5678283at2"/>
<dbReference type="InterPro" id="IPR055378">
    <property type="entry name" value="GH3_C"/>
</dbReference>
<dbReference type="Pfam" id="PF03321">
    <property type="entry name" value="GH3"/>
    <property type="match status" value="2"/>
</dbReference>
<feature type="domain" description="GH3 C-terminal" evidence="2">
    <location>
        <begin position="400"/>
        <end position="506"/>
    </location>
</feature>
<dbReference type="Proteomes" id="UP000324233">
    <property type="component" value="Chromosome"/>
</dbReference>
<feature type="domain" description="GH3 middle" evidence="1">
    <location>
        <begin position="318"/>
        <end position="385"/>
    </location>
</feature>
<protein>
    <submittedName>
        <fullName evidence="3">GH3 auxin-responsive promoter</fullName>
    </submittedName>
</protein>
<dbReference type="Pfam" id="PF23572">
    <property type="entry name" value="GH3_C"/>
    <property type="match status" value="1"/>
</dbReference>
<accession>A0A5B9VYI2</accession>
<organism evidence="3 4">
    <name type="scientific">Aquisphaera giovannonii</name>
    <dbReference type="NCBI Taxonomy" id="406548"/>
    <lineage>
        <taxon>Bacteria</taxon>
        <taxon>Pseudomonadati</taxon>
        <taxon>Planctomycetota</taxon>
        <taxon>Planctomycetia</taxon>
        <taxon>Isosphaerales</taxon>
        <taxon>Isosphaeraceae</taxon>
        <taxon>Aquisphaera</taxon>
    </lineage>
</organism>
<gene>
    <name evidence="3" type="ORF">OJF2_14830</name>
</gene>
<evidence type="ECO:0000259" key="2">
    <source>
        <dbReference type="Pfam" id="PF23572"/>
    </source>
</evidence>
<evidence type="ECO:0000259" key="1">
    <source>
        <dbReference type="Pfam" id="PF23571"/>
    </source>
</evidence>
<dbReference type="InterPro" id="IPR055377">
    <property type="entry name" value="GH3_M"/>
</dbReference>
<proteinExistence type="predicted"/>
<dbReference type="GO" id="GO:0016881">
    <property type="term" value="F:acid-amino acid ligase activity"/>
    <property type="evidence" value="ECO:0007669"/>
    <property type="project" value="TreeGrafter"/>
</dbReference>
<dbReference type="EMBL" id="CP042997">
    <property type="protein sequence ID" value="QEH32991.1"/>
    <property type="molecule type" value="Genomic_DNA"/>
</dbReference>
<keyword evidence="4" id="KW-1185">Reference proteome</keyword>
<evidence type="ECO:0000313" key="3">
    <source>
        <dbReference type="EMBL" id="QEH32991.1"/>
    </source>
</evidence>
<dbReference type="InterPro" id="IPR004993">
    <property type="entry name" value="GH3"/>
</dbReference>
<dbReference type="AlphaFoldDB" id="A0A5B9VYI2"/>
<sequence length="533" mass="58366">MAPTSTGREPSALLAAITGSPIVRGLVNAGFVARSRRRHAAVRSLRPAEVQERVLRRLVRKARDTRFGRDHGFGRIEGVAGYQAAVPLRTYEALWGDYLRDRYPILDDVTWPGRIPYFALTSGTTQGATKYIPVSREMVASNRKAAETMLAFHVASRGRSRLFHGRMFFLGGTTQLEEPAPGVRQGDLSGIAALEVEPASRAYTFPPLELALESDWDRKLSALAERGVRERITLVSGVPSWLLMLFRRVLEISGKATIGEAWPELELVVHGGVKFDPYAEAFRAILGRPDIRLQDAYACSEGFIAFGDPGTGHLRLALDHGLFYEFVPVEELDAPSPTRHWLADVRAGVNYAVVVSTCAGLWSHVIGDTVRFESVDPPLITFTGRTRYTLSAFGEHLINEEVEGAVAVAAAACGASAGDWHVGPVFRGELGFHQYVVEFVGDPPDPDEFRRRLDADLSRRNADYLAHRAEGVGLPLPALIVAREGSFASWMRARGKLGGQNKVPRMDSGGKLTADLVEYLQGQGLIEREVAAG</sequence>
<evidence type="ECO:0000313" key="4">
    <source>
        <dbReference type="Proteomes" id="UP000324233"/>
    </source>
</evidence>
<dbReference type="Pfam" id="PF23571">
    <property type="entry name" value="GH3_M"/>
    <property type="match status" value="1"/>
</dbReference>